<dbReference type="Gene3D" id="3.40.50.2300">
    <property type="match status" value="1"/>
</dbReference>
<name>A0A221T0X9_9DEIO</name>
<dbReference type="CDD" id="cd17557">
    <property type="entry name" value="REC_Rcp-like"/>
    <property type="match status" value="1"/>
</dbReference>
<dbReference type="PANTHER" id="PTHR44520:SF2">
    <property type="entry name" value="RESPONSE REGULATOR RCP1"/>
    <property type="match status" value="1"/>
</dbReference>
<accession>A0A221T0X9</accession>
<evidence type="ECO:0000313" key="4">
    <source>
        <dbReference type="Proteomes" id="UP000259030"/>
    </source>
</evidence>
<evidence type="ECO:0000259" key="2">
    <source>
        <dbReference type="PROSITE" id="PS50110"/>
    </source>
</evidence>
<protein>
    <submittedName>
        <fullName evidence="3">Response regulator</fullName>
    </submittedName>
</protein>
<sequence length="147" mass="15921">MTLRIALVDDNPMDRHLAAEALDEVCPGCVAETFASGQALLRHLHAAPLPDLLLLDLNMPGLTGLDVLQALKADPRLSLMPVVVLTTSSAPSDIEQAYALHASSYLVKAATFTEFLGQVDALIRYWTLNRTVPARPAEFSRRSARSA</sequence>
<dbReference type="SUPFAM" id="SSF52172">
    <property type="entry name" value="CheY-like"/>
    <property type="match status" value="1"/>
</dbReference>
<organism evidence="3 4">
    <name type="scientific">Deinococcus ficus</name>
    <dbReference type="NCBI Taxonomy" id="317577"/>
    <lineage>
        <taxon>Bacteria</taxon>
        <taxon>Thermotogati</taxon>
        <taxon>Deinococcota</taxon>
        <taxon>Deinococci</taxon>
        <taxon>Deinococcales</taxon>
        <taxon>Deinococcaceae</taxon>
        <taxon>Deinococcus</taxon>
    </lineage>
</organism>
<feature type="domain" description="Response regulatory" evidence="2">
    <location>
        <begin position="4"/>
        <end position="123"/>
    </location>
</feature>
<dbReference type="InterPro" id="IPR052893">
    <property type="entry name" value="TCS_response_regulator"/>
</dbReference>
<dbReference type="SMART" id="SM00448">
    <property type="entry name" value="REC"/>
    <property type="match status" value="1"/>
</dbReference>
<dbReference type="STRING" id="317577.GCA_000419625_03150"/>
<dbReference type="GO" id="GO:0000160">
    <property type="term" value="P:phosphorelay signal transduction system"/>
    <property type="evidence" value="ECO:0007669"/>
    <property type="project" value="InterPro"/>
</dbReference>
<dbReference type="InterPro" id="IPR011006">
    <property type="entry name" value="CheY-like_superfamily"/>
</dbReference>
<dbReference type="KEGG" id="dfc:DFI_15275"/>
<dbReference type="InterPro" id="IPR001789">
    <property type="entry name" value="Sig_transdc_resp-reg_receiver"/>
</dbReference>
<evidence type="ECO:0000256" key="1">
    <source>
        <dbReference type="PROSITE-ProRule" id="PRU00169"/>
    </source>
</evidence>
<dbReference type="PROSITE" id="PS50110">
    <property type="entry name" value="RESPONSE_REGULATORY"/>
    <property type="match status" value="1"/>
</dbReference>
<dbReference type="Pfam" id="PF00072">
    <property type="entry name" value="Response_reg"/>
    <property type="match status" value="1"/>
</dbReference>
<keyword evidence="3" id="KW-0614">Plasmid</keyword>
<evidence type="ECO:0000313" key="3">
    <source>
        <dbReference type="EMBL" id="ASN82539.1"/>
    </source>
</evidence>
<keyword evidence="1" id="KW-0597">Phosphoprotein</keyword>
<dbReference type="PANTHER" id="PTHR44520">
    <property type="entry name" value="RESPONSE REGULATOR RCP1-RELATED"/>
    <property type="match status" value="1"/>
</dbReference>
<keyword evidence="4" id="KW-1185">Reference proteome</keyword>
<dbReference type="AlphaFoldDB" id="A0A221T0X9"/>
<gene>
    <name evidence="3" type="ORF">DFI_15275</name>
</gene>
<feature type="modified residue" description="4-aspartylphosphate" evidence="1">
    <location>
        <position position="56"/>
    </location>
</feature>
<reference evidence="3 4" key="1">
    <citation type="submission" date="2017-05" db="EMBL/GenBank/DDBJ databases">
        <title>The complete genome sequence of Deinococcus ficus isolated from the rhizosphere of the Ficus religiosa L. in Taiwan.</title>
        <authorList>
            <person name="Wu K.-M."/>
            <person name="Liao T.-L."/>
            <person name="Liu Y.-M."/>
            <person name="Young C.-C."/>
            <person name="Tsai S.-F."/>
        </authorList>
    </citation>
    <scope>NUCLEOTIDE SEQUENCE [LARGE SCALE GENOMIC DNA]</scope>
    <source>
        <strain evidence="3 4">CC-FR2-10</strain>
        <plasmid evidence="4">pdfi1</plasmid>
    </source>
</reference>
<geneLocation type="plasmid" evidence="4">
    <name>pdfi1</name>
</geneLocation>
<proteinExistence type="predicted"/>
<dbReference type="Proteomes" id="UP000259030">
    <property type="component" value="Plasmid pDFI1"/>
</dbReference>
<dbReference type="RefSeq" id="WP_027463724.1">
    <property type="nucleotide sequence ID" value="NZ_CP021082.1"/>
</dbReference>
<dbReference type="EMBL" id="CP021082">
    <property type="protein sequence ID" value="ASN82539.1"/>
    <property type="molecule type" value="Genomic_DNA"/>
</dbReference>